<evidence type="ECO:0000313" key="2">
    <source>
        <dbReference type="EMBL" id="KHN70014.1"/>
    </source>
</evidence>
<dbReference type="EMBL" id="JOKQ01000004">
    <property type="protein sequence ID" value="KHN70014.1"/>
    <property type="molecule type" value="Genomic_DNA"/>
</dbReference>
<proteinExistence type="predicted"/>
<dbReference type="HOGENOM" id="CLU_2868255_0_0_1"/>
<feature type="compositionally biased region" description="Polar residues" evidence="1">
    <location>
        <begin position="53"/>
        <end position="64"/>
    </location>
</feature>
<comment type="caution">
    <text evidence="2">The sequence shown here is derived from an EMBL/GenBank/DDBJ whole genome shotgun (WGS) entry which is preliminary data.</text>
</comment>
<keyword evidence="3" id="KW-1185">Reference proteome</keyword>
<organism evidence="2 3">
    <name type="scientific">Ordospora colligata OC4</name>
    <dbReference type="NCBI Taxonomy" id="1354746"/>
    <lineage>
        <taxon>Eukaryota</taxon>
        <taxon>Fungi</taxon>
        <taxon>Fungi incertae sedis</taxon>
        <taxon>Microsporidia</taxon>
        <taxon>Ordosporidae</taxon>
        <taxon>Ordospora</taxon>
    </lineage>
</organism>
<dbReference type="VEuPathDB" id="MicrosporidiaDB:M896_042140"/>
<evidence type="ECO:0000313" key="3">
    <source>
        <dbReference type="Proteomes" id="UP000031056"/>
    </source>
</evidence>
<feature type="region of interest" description="Disordered" evidence="1">
    <location>
        <begin position="37"/>
        <end position="64"/>
    </location>
</feature>
<dbReference type="InParanoid" id="A0A0B2UL45"/>
<feature type="compositionally biased region" description="Basic and acidic residues" evidence="1">
    <location>
        <begin position="37"/>
        <end position="52"/>
    </location>
</feature>
<gene>
    <name evidence="2" type="ORF">M896_042140</name>
</gene>
<reference evidence="2 3" key="1">
    <citation type="journal article" date="2014" name="MBio">
        <title>The Ordospora colligata genome; evolution of extreme reduction in microsporidia and host-to-parasite horizontal gene transfer.</title>
        <authorList>
            <person name="Pombert J.-F."/>
            <person name="Haag K.L."/>
            <person name="Beidas S."/>
            <person name="Ebert D."/>
            <person name="Keeling P.J."/>
        </authorList>
    </citation>
    <scope>NUCLEOTIDE SEQUENCE [LARGE SCALE GENOMIC DNA]</scope>
    <source>
        <strain evidence="2 3">OC4</strain>
    </source>
</reference>
<protein>
    <recommendedName>
        <fullName evidence="4">CBF1-interacting co-repressor CIR N-terminal domain-containing protein</fullName>
    </recommendedName>
</protein>
<dbReference type="OrthoDB" id="2188726at2759"/>
<dbReference type="AlphaFoldDB" id="A0A0B2UL45"/>
<accession>A0A0B2UL45</accession>
<evidence type="ECO:0008006" key="4">
    <source>
        <dbReference type="Google" id="ProtNLM"/>
    </source>
</evidence>
<dbReference type="RefSeq" id="XP_014564056.1">
    <property type="nucleotide sequence ID" value="XM_014708570.1"/>
</dbReference>
<evidence type="ECO:0000256" key="1">
    <source>
        <dbReference type="SAM" id="MobiDB-lite"/>
    </source>
</evidence>
<dbReference type="GeneID" id="26261652"/>
<sequence length="64" mass="7696">MAININCKKKWHPSRYETQSKVKEAEAKIQSEIEKENMKKEAERRRNLESETGKQTINRMSWML</sequence>
<name>A0A0B2UL45_9MICR</name>
<dbReference type="Proteomes" id="UP000031056">
    <property type="component" value="Unassembled WGS sequence"/>
</dbReference>